<dbReference type="PANTHER" id="PTHR35564">
    <property type="match status" value="1"/>
</dbReference>
<dbReference type="NCBIfam" id="TIGR03347">
    <property type="entry name" value="VI_chp_1"/>
    <property type="match status" value="1"/>
</dbReference>
<dbReference type="InterPro" id="IPR010732">
    <property type="entry name" value="T6SS_TssG-like"/>
</dbReference>
<dbReference type="Pfam" id="PF06996">
    <property type="entry name" value="T6SS_TssG"/>
    <property type="match status" value="1"/>
</dbReference>
<evidence type="ECO:0000313" key="1">
    <source>
        <dbReference type="EMBL" id="ARU58817.1"/>
    </source>
</evidence>
<organism evidence="1 2">
    <name type="scientific">Oleiphilus messinensis</name>
    <dbReference type="NCBI Taxonomy" id="141451"/>
    <lineage>
        <taxon>Bacteria</taxon>
        <taxon>Pseudomonadati</taxon>
        <taxon>Pseudomonadota</taxon>
        <taxon>Gammaproteobacteria</taxon>
        <taxon>Oceanospirillales</taxon>
        <taxon>Oleiphilaceae</taxon>
        <taxon>Oleiphilus</taxon>
    </lineage>
</organism>
<gene>
    <name evidence="1" type="ORF">OLMES_4829</name>
</gene>
<accession>A0A1Y0IE70</accession>
<sequence length="405" mass="46181">MATSGWRQAVDMKAQRVDLKRRIEKEPWRFDFFQLVQLIETDALQDPEVEMEPIGESAWPRLDALKFKANPGMVFEPATVRKAQRTKFDEVKNPVSRTGAKIEDTGIMSASDLKKRLEAEQSGSRQWEVFVNIMLLTGASGILPYRYSELILQRLKAKDHTLKDFLDIFNHRTLSLFYRAWKKYRPIKMFETRSVNPSRYLPDWYLELNKSLTGTAGMPGSFENPNNVWLNYAGAAAHQRCNEYTLKNVISHHFGLKVNIHQFKGKWSRLDPDVLTQLAGGMSLGMNNMLGQTAILGSRCWVMQNLFEIEIVDFDEDVFTTLAPGSKKLTALYNLVKQRAGVEMDFDLSLKVREDQLPAVKLGVKDPLALVGWSTRLYKKNPTDKLIKISLSKHGMQTSSNGTVS</sequence>
<dbReference type="PANTHER" id="PTHR35564:SF4">
    <property type="entry name" value="CYTOPLASMIC PROTEIN"/>
    <property type="match status" value="1"/>
</dbReference>
<evidence type="ECO:0000313" key="2">
    <source>
        <dbReference type="Proteomes" id="UP000196027"/>
    </source>
</evidence>
<name>A0A1Y0IE70_9GAMM</name>
<dbReference type="EMBL" id="CP021425">
    <property type="protein sequence ID" value="ARU58817.1"/>
    <property type="molecule type" value="Genomic_DNA"/>
</dbReference>
<protein>
    <submittedName>
        <fullName evidence="1">Type VI secretion system protein</fullName>
    </submittedName>
</protein>
<dbReference type="KEGG" id="ome:OLMES_4829"/>
<keyword evidence="2" id="KW-1185">Reference proteome</keyword>
<proteinExistence type="predicted"/>
<dbReference type="AlphaFoldDB" id="A0A1Y0IE70"/>
<dbReference type="Proteomes" id="UP000196027">
    <property type="component" value="Chromosome"/>
</dbReference>
<reference evidence="1 2" key="1">
    <citation type="submission" date="2017-05" db="EMBL/GenBank/DDBJ databases">
        <title>Genomic insights into alkan degradation activity of Oleiphilus messinensis.</title>
        <authorList>
            <person name="Kozyavkin S.A."/>
            <person name="Slesarev A.I."/>
            <person name="Golyshin P.N."/>
            <person name="Korzhenkov A."/>
            <person name="Golyshina O.N."/>
            <person name="Toshchakov S.V."/>
        </authorList>
    </citation>
    <scope>NUCLEOTIDE SEQUENCE [LARGE SCALE GENOMIC DNA]</scope>
    <source>
        <strain evidence="1 2">ME102</strain>
    </source>
</reference>